<sequence>MGVKILMEAFRQGRLGIFLMFFKFHESNDKKFESFYISQV</sequence>
<proteinExistence type="predicted"/>
<evidence type="ECO:0000313" key="1">
    <source>
        <dbReference type="EMBL" id="STD00601.1"/>
    </source>
</evidence>
<organism evidence="1 2">
    <name type="scientific">Chryseobacterium carnipullorum</name>
    <dbReference type="NCBI Taxonomy" id="1124835"/>
    <lineage>
        <taxon>Bacteria</taxon>
        <taxon>Pseudomonadati</taxon>
        <taxon>Bacteroidota</taxon>
        <taxon>Flavobacteriia</taxon>
        <taxon>Flavobacteriales</taxon>
        <taxon>Weeksellaceae</taxon>
        <taxon>Chryseobacterium group</taxon>
        <taxon>Chryseobacterium</taxon>
    </lineage>
</organism>
<dbReference type="EMBL" id="UFVQ01000003">
    <property type="protein sequence ID" value="STD00601.1"/>
    <property type="molecule type" value="Genomic_DNA"/>
</dbReference>
<protein>
    <submittedName>
        <fullName evidence="1">Uncharacterized protein</fullName>
    </submittedName>
</protein>
<dbReference type="AlphaFoldDB" id="A0A1M7MLQ8"/>
<reference evidence="1 2" key="1">
    <citation type="submission" date="2018-06" db="EMBL/GenBank/DDBJ databases">
        <authorList>
            <consortium name="Pathogen Informatics"/>
            <person name="Doyle S."/>
        </authorList>
    </citation>
    <scope>NUCLEOTIDE SEQUENCE [LARGE SCALE GENOMIC DNA]</scope>
    <source>
        <strain evidence="1 2">NCTC13533</strain>
    </source>
</reference>
<accession>A0A1M7MLQ8</accession>
<dbReference type="Proteomes" id="UP000255224">
    <property type="component" value="Unassembled WGS sequence"/>
</dbReference>
<name>A0A1M7MLQ8_CHRCU</name>
<evidence type="ECO:0000313" key="2">
    <source>
        <dbReference type="Proteomes" id="UP000255224"/>
    </source>
</evidence>
<accession>A0A376E2D7</accession>
<gene>
    <name evidence="1" type="ORF">NCTC13533_02960</name>
</gene>